<dbReference type="InterPro" id="IPR043917">
    <property type="entry name" value="DUF5753"/>
</dbReference>
<comment type="caution">
    <text evidence="2">The sequence shown here is derived from an EMBL/GenBank/DDBJ whole genome shotgun (WGS) entry which is preliminary data.</text>
</comment>
<dbReference type="InterPro" id="IPR010982">
    <property type="entry name" value="Lambda_DNA-bd_dom_sf"/>
</dbReference>
<feature type="domain" description="HTH cro/C1-type" evidence="1">
    <location>
        <begin position="32"/>
        <end position="85"/>
    </location>
</feature>
<evidence type="ECO:0000313" key="3">
    <source>
        <dbReference type="Proteomes" id="UP001230426"/>
    </source>
</evidence>
<evidence type="ECO:0000313" key="2">
    <source>
        <dbReference type="EMBL" id="MDP9867148.1"/>
    </source>
</evidence>
<keyword evidence="3" id="KW-1185">Reference proteome</keyword>
<dbReference type="Pfam" id="PF19054">
    <property type="entry name" value="DUF5753"/>
    <property type="match status" value="1"/>
</dbReference>
<dbReference type="SMART" id="SM00530">
    <property type="entry name" value="HTH_XRE"/>
    <property type="match status" value="1"/>
</dbReference>
<reference evidence="2 3" key="1">
    <citation type="submission" date="2023-07" db="EMBL/GenBank/DDBJ databases">
        <title>Sequencing the genomes of 1000 actinobacteria strains.</title>
        <authorList>
            <person name="Klenk H.-P."/>
        </authorList>
    </citation>
    <scope>NUCLEOTIDE SEQUENCE [LARGE SCALE GENOMIC DNA]</scope>
    <source>
        <strain evidence="2 3">DSM 44109</strain>
    </source>
</reference>
<organism evidence="2 3">
    <name type="scientific">Streptosporangium brasiliense</name>
    <dbReference type="NCBI Taxonomy" id="47480"/>
    <lineage>
        <taxon>Bacteria</taxon>
        <taxon>Bacillati</taxon>
        <taxon>Actinomycetota</taxon>
        <taxon>Actinomycetes</taxon>
        <taxon>Streptosporangiales</taxon>
        <taxon>Streptosporangiaceae</taxon>
        <taxon>Streptosporangium</taxon>
    </lineage>
</organism>
<dbReference type="RefSeq" id="WP_306868489.1">
    <property type="nucleotide sequence ID" value="NZ_JAUSRB010000002.1"/>
</dbReference>
<dbReference type="Proteomes" id="UP001230426">
    <property type="component" value="Unassembled WGS sequence"/>
</dbReference>
<evidence type="ECO:0000259" key="1">
    <source>
        <dbReference type="PROSITE" id="PS50943"/>
    </source>
</evidence>
<protein>
    <submittedName>
        <fullName evidence="2">Transcriptional regulator with XRE-family HTH domain</fullName>
    </submittedName>
</protein>
<dbReference type="CDD" id="cd00093">
    <property type="entry name" value="HTH_XRE"/>
    <property type="match status" value="1"/>
</dbReference>
<dbReference type="InterPro" id="IPR001387">
    <property type="entry name" value="Cro/C1-type_HTH"/>
</dbReference>
<accession>A0ABT9RD25</accession>
<dbReference type="PROSITE" id="PS50943">
    <property type="entry name" value="HTH_CROC1"/>
    <property type="match status" value="1"/>
</dbReference>
<dbReference type="Gene3D" id="1.10.260.40">
    <property type="entry name" value="lambda repressor-like DNA-binding domains"/>
    <property type="match status" value="1"/>
</dbReference>
<dbReference type="EMBL" id="JAUSRB010000002">
    <property type="protein sequence ID" value="MDP9867148.1"/>
    <property type="molecule type" value="Genomic_DNA"/>
</dbReference>
<sequence>MALEFTPPSLNSGKEGILPNLYTPQAIWGRELRHYRKAAGLTQGQLAQRIHFSESLISGVETGQLPASPEFAETCDETLDTGGALRRLLDWRRAQVFPSWFGKWRDREQVATALRTYQPLVIPGLLQTEEYARVLLRGNEAAVEGRLDRQTILTREDPRPPAFRCVIDEAVLYRPIGGPKVMRKQLEHLVSVIHPRLSVQVVPHGMHSGLMGGFAIATLDGGSDVLYAETAVRGITTSDQEDVAVAVERFEAIRSEALPISMSIDLIQKAVAEKWT</sequence>
<gene>
    <name evidence="2" type="ORF">J2S55_006414</name>
</gene>
<dbReference type="SUPFAM" id="SSF47413">
    <property type="entry name" value="lambda repressor-like DNA-binding domains"/>
    <property type="match status" value="1"/>
</dbReference>
<proteinExistence type="predicted"/>
<name>A0ABT9RD25_9ACTN</name>
<dbReference type="Pfam" id="PF13560">
    <property type="entry name" value="HTH_31"/>
    <property type="match status" value="1"/>
</dbReference>